<dbReference type="Proteomes" id="UP001213000">
    <property type="component" value="Unassembled WGS sequence"/>
</dbReference>
<comment type="caution">
    <text evidence="1">The sequence shown here is derived from an EMBL/GenBank/DDBJ whole genome shotgun (WGS) entry which is preliminary data.</text>
</comment>
<protein>
    <recommendedName>
        <fullName evidence="3">F-box domain-containing protein</fullName>
    </recommendedName>
</protein>
<evidence type="ECO:0000313" key="1">
    <source>
        <dbReference type="EMBL" id="KAJ3562408.1"/>
    </source>
</evidence>
<accession>A0AAD5VK50</accession>
<organism evidence="1 2">
    <name type="scientific">Leucocoprinus birnbaumii</name>
    <dbReference type="NCBI Taxonomy" id="56174"/>
    <lineage>
        <taxon>Eukaryota</taxon>
        <taxon>Fungi</taxon>
        <taxon>Dikarya</taxon>
        <taxon>Basidiomycota</taxon>
        <taxon>Agaricomycotina</taxon>
        <taxon>Agaricomycetes</taxon>
        <taxon>Agaricomycetidae</taxon>
        <taxon>Agaricales</taxon>
        <taxon>Agaricineae</taxon>
        <taxon>Agaricaceae</taxon>
        <taxon>Leucocoprinus</taxon>
    </lineage>
</organism>
<evidence type="ECO:0008006" key="3">
    <source>
        <dbReference type="Google" id="ProtNLM"/>
    </source>
</evidence>
<sequence>MPSNWLPDMHPSSGFRVPRELIEAIILNLEGDRRALARCARVSSLFLPLSQKLLYQKIVLEPPKYCGRSNPRSTTHLQNVLSKYPPLADGIHDVTISHKGPLFSWLDQKVINWLSDPEDTSLLDLMQRLKFVRRLTIAGTRSKGGAHDSPIIWNRISVHVDNALYHVCDESQHLTILHLHCISGLDISLFDLSTNLEELVLDAVSFVPWQADGDESDFRDREPLPNRSKLKKLCVHTYGESSLHFARYLTSYRTGFNLSFLKTLHYTDDCLQSHRRVCKILKECSSSLVELLFSPSLDTSLFNDPDPLSSSDLSKIRTLSLSLCWEITSDGSHGAFSWLQTRLSQLAYCNSLEVLGIRCRFQWIDNDGAEIDHAEALEWKLDMDCRELRDLDGLLCNATAFPDLTRFEIIFVPQEGDMHLPIEDLGNGICKRLPNLLARGMLHLSRDSLIKLLRDLAGLSSSILFSITFLQVMEARSAGLLSGTPIDILPDEVLSRIFRLVVRPHDEDNLPLVPLQLILGEVSAQWRRIVWHTPDVWETSAMKITSTNLNNVVDMLKSCFVNCGALSCSVILDMEELDRLPWSTSRECLIGLGNTISQYASKLHSIRLHCPPPYWLRPLGNHCSSLRQLQLSWTPPPPGAHVNLSTYGTHEWRKKFKIVQLPWYNLTHLSLYSAPVNVVIELLRGCPDLTEVVSMKALGSSEGAGNPSKFDLEPYPPPLALPKLRYLKWDSQLLAGDRCGPRHGWDDYLLHSTRLPALRHIGWAFPLARSSRDAFSKFIAEAKHEINTFEFIGSQLVSSWLKSTLIVLGPKLTQVICNGPPSSALQPLLNTARESISQFPHLQSLKFVCGQRECIESSILLDPLRDFIQVLKQMVEAGKFVFELENVEVSWSNEDRVSLSRLSEGKFSLEVVQNGSRMHL</sequence>
<gene>
    <name evidence="1" type="ORF">NP233_g9589</name>
</gene>
<name>A0AAD5VK50_9AGAR</name>
<evidence type="ECO:0000313" key="2">
    <source>
        <dbReference type="Proteomes" id="UP001213000"/>
    </source>
</evidence>
<reference evidence="1" key="1">
    <citation type="submission" date="2022-07" db="EMBL/GenBank/DDBJ databases">
        <title>Genome Sequence of Leucocoprinus birnbaumii.</title>
        <authorList>
            <person name="Buettner E."/>
        </authorList>
    </citation>
    <scope>NUCLEOTIDE SEQUENCE</scope>
    <source>
        <strain evidence="1">VT141</strain>
    </source>
</reference>
<proteinExistence type="predicted"/>
<dbReference type="EMBL" id="JANIEX010000872">
    <property type="protein sequence ID" value="KAJ3562408.1"/>
    <property type="molecule type" value="Genomic_DNA"/>
</dbReference>
<dbReference type="AlphaFoldDB" id="A0AAD5VK50"/>
<keyword evidence="2" id="KW-1185">Reference proteome</keyword>